<dbReference type="PANTHER" id="PTHR33103">
    <property type="entry name" value="OS01G0153900 PROTEIN"/>
    <property type="match status" value="1"/>
</dbReference>
<organism evidence="1 2">
    <name type="scientific">Rubus argutus</name>
    <name type="common">Southern blackberry</name>
    <dbReference type="NCBI Taxonomy" id="59490"/>
    <lineage>
        <taxon>Eukaryota</taxon>
        <taxon>Viridiplantae</taxon>
        <taxon>Streptophyta</taxon>
        <taxon>Embryophyta</taxon>
        <taxon>Tracheophyta</taxon>
        <taxon>Spermatophyta</taxon>
        <taxon>Magnoliopsida</taxon>
        <taxon>eudicotyledons</taxon>
        <taxon>Gunneridae</taxon>
        <taxon>Pentapetalae</taxon>
        <taxon>rosids</taxon>
        <taxon>fabids</taxon>
        <taxon>Rosales</taxon>
        <taxon>Rosaceae</taxon>
        <taxon>Rosoideae</taxon>
        <taxon>Rosoideae incertae sedis</taxon>
        <taxon>Rubus</taxon>
    </lineage>
</organism>
<name>A0AAW1W2U8_RUBAR</name>
<dbReference type="AlphaFoldDB" id="A0AAW1W2U8"/>
<dbReference type="EMBL" id="JBEDUW010000007">
    <property type="protein sequence ID" value="KAK9913417.1"/>
    <property type="molecule type" value="Genomic_DNA"/>
</dbReference>
<keyword evidence="2" id="KW-1185">Reference proteome</keyword>
<dbReference type="PANTHER" id="PTHR33103:SF19">
    <property type="entry name" value="OS09G0544700 PROTEIN"/>
    <property type="match status" value="1"/>
</dbReference>
<dbReference type="InterPro" id="IPR007750">
    <property type="entry name" value="DUF674"/>
</dbReference>
<evidence type="ECO:0000313" key="2">
    <source>
        <dbReference type="Proteomes" id="UP001457282"/>
    </source>
</evidence>
<dbReference type="Pfam" id="PF05056">
    <property type="entry name" value="DUF674"/>
    <property type="match status" value="1"/>
</dbReference>
<sequence length="149" mass="16724">MTALKNLNTKETLLKPRSPIHQLLMSKDDNESVAKNDEGYVKKHGTYFLMDNLQLKAPLSTSDMLRLMLVKKIDPEDGTVKSRLLQVEERCVDVGRDEALKLLKASLQSNTVLTDVFLGKNEAKAEEALLQSCASSGNDSLEYEWDFCC</sequence>
<proteinExistence type="predicted"/>
<protein>
    <submittedName>
        <fullName evidence="1">Uncharacterized protein</fullName>
    </submittedName>
</protein>
<dbReference type="Proteomes" id="UP001457282">
    <property type="component" value="Unassembled WGS sequence"/>
</dbReference>
<evidence type="ECO:0000313" key="1">
    <source>
        <dbReference type="EMBL" id="KAK9913417.1"/>
    </source>
</evidence>
<gene>
    <name evidence="1" type="ORF">M0R45_037235</name>
</gene>
<comment type="caution">
    <text evidence="1">The sequence shown here is derived from an EMBL/GenBank/DDBJ whole genome shotgun (WGS) entry which is preliminary data.</text>
</comment>
<accession>A0AAW1W2U8</accession>
<reference evidence="1 2" key="1">
    <citation type="journal article" date="2023" name="G3 (Bethesda)">
        <title>A chromosome-length genome assembly and annotation of blackberry (Rubus argutus, cv. 'Hillquist').</title>
        <authorList>
            <person name="Bruna T."/>
            <person name="Aryal R."/>
            <person name="Dudchenko O."/>
            <person name="Sargent D.J."/>
            <person name="Mead D."/>
            <person name="Buti M."/>
            <person name="Cavallini A."/>
            <person name="Hytonen T."/>
            <person name="Andres J."/>
            <person name="Pham M."/>
            <person name="Weisz D."/>
            <person name="Mascagni F."/>
            <person name="Usai G."/>
            <person name="Natali L."/>
            <person name="Bassil N."/>
            <person name="Fernandez G.E."/>
            <person name="Lomsadze A."/>
            <person name="Armour M."/>
            <person name="Olukolu B."/>
            <person name="Poorten T."/>
            <person name="Britton C."/>
            <person name="Davik J."/>
            <person name="Ashrafi H."/>
            <person name="Aiden E.L."/>
            <person name="Borodovsky M."/>
            <person name="Worthington M."/>
        </authorList>
    </citation>
    <scope>NUCLEOTIDE SEQUENCE [LARGE SCALE GENOMIC DNA]</scope>
    <source>
        <strain evidence="1">PI 553951</strain>
    </source>
</reference>